<evidence type="ECO:0000256" key="1">
    <source>
        <dbReference type="SAM" id="MobiDB-lite"/>
    </source>
</evidence>
<comment type="caution">
    <text evidence="2">The sequence shown here is derived from an EMBL/GenBank/DDBJ whole genome shotgun (WGS) entry which is preliminary data.</text>
</comment>
<gene>
    <name evidence="2" type="ORF">VKT23_014961</name>
</gene>
<organism evidence="2 3">
    <name type="scientific">Marasmiellus scandens</name>
    <dbReference type="NCBI Taxonomy" id="2682957"/>
    <lineage>
        <taxon>Eukaryota</taxon>
        <taxon>Fungi</taxon>
        <taxon>Dikarya</taxon>
        <taxon>Basidiomycota</taxon>
        <taxon>Agaricomycotina</taxon>
        <taxon>Agaricomycetes</taxon>
        <taxon>Agaricomycetidae</taxon>
        <taxon>Agaricales</taxon>
        <taxon>Marasmiineae</taxon>
        <taxon>Omphalotaceae</taxon>
        <taxon>Marasmiellus</taxon>
    </lineage>
</organism>
<sequence length="59" mass="6250">MEFIQEYPPPPLPPTLPPPPWVSARGPPLVSSLNGVGPPPGPGHSPTGNGDEVRMRRMS</sequence>
<protein>
    <submittedName>
        <fullName evidence="2">Uncharacterized protein</fullName>
    </submittedName>
</protein>
<proteinExistence type="predicted"/>
<evidence type="ECO:0000313" key="2">
    <source>
        <dbReference type="EMBL" id="KAK7445098.1"/>
    </source>
</evidence>
<dbReference type="EMBL" id="JBANRG010000048">
    <property type="protein sequence ID" value="KAK7445098.1"/>
    <property type="molecule type" value="Genomic_DNA"/>
</dbReference>
<reference evidence="2 3" key="1">
    <citation type="submission" date="2024-01" db="EMBL/GenBank/DDBJ databases">
        <title>A draft genome for the cacao thread blight pathogen Marasmiellus scandens.</title>
        <authorList>
            <person name="Baruah I.K."/>
            <person name="Leung J."/>
            <person name="Bukari Y."/>
            <person name="Amoako-Attah I."/>
            <person name="Meinhardt L.W."/>
            <person name="Bailey B.A."/>
            <person name="Cohen S.P."/>
        </authorList>
    </citation>
    <scope>NUCLEOTIDE SEQUENCE [LARGE SCALE GENOMIC DNA]</scope>
    <source>
        <strain evidence="2 3">GH-19</strain>
    </source>
</reference>
<feature type="region of interest" description="Disordered" evidence="1">
    <location>
        <begin position="1"/>
        <end position="59"/>
    </location>
</feature>
<evidence type="ECO:0000313" key="3">
    <source>
        <dbReference type="Proteomes" id="UP001498398"/>
    </source>
</evidence>
<feature type="compositionally biased region" description="Pro residues" evidence="1">
    <location>
        <begin position="7"/>
        <end position="21"/>
    </location>
</feature>
<keyword evidence="3" id="KW-1185">Reference proteome</keyword>
<dbReference type="Proteomes" id="UP001498398">
    <property type="component" value="Unassembled WGS sequence"/>
</dbReference>
<accession>A0ABR1J1Q2</accession>
<name>A0ABR1J1Q2_9AGAR</name>